<evidence type="ECO:0000313" key="1">
    <source>
        <dbReference type="EMBL" id="MWA05097.1"/>
    </source>
</evidence>
<reference evidence="1" key="1">
    <citation type="submission" date="2019-12" db="EMBL/GenBank/DDBJ databases">
        <title>Actinomadura physcomitrii sp. nov., a novel actinomycete isolated from moss [Physcomitrium sphaericum (Ludw) Fuernr].</title>
        <authorList>
            <person name="Zhuang X."/>
        </authorList>
    </citation>
    <scope>NUCLEOTIDE SEQUENCE [LARGE SCALE GENOMIC DNA]</scope>
    <source>
        <strain evidence="1">LD22</strain>
    </source>
</reference>
<organism evidence="1 2">
    <name type="scientific">Actinomadura physcomitrii</name>
    <dbReference type="NCBI Taxonomy" id="2650748"/>
    <lineage>
        <taxon>Bacteria</taxon>
        <taxon>Bacillati</taxon>
        <taxon>Actinomycetota</taxon>
        <taxon>Actinomycetes</taxon>
        <taxon>Streptosporangiales</taxon>
        <taxon>Thermomonosporaceae</taxon>
        <taxon>Actinomadura</taxon>
    </lineage>
</organism>
<name>A0A6I4MMB5_9ACTN</name>
<dbReference type="EMBL" id="WBMS02000034">
    <property type="protein sequence ID" value="MWA05097.1"/>
    <property type="molecule type" value="Genomic_DNA"/>
</dbReference>
<keyword evidence="2" id="KW-1185">Reference proteome</keyword>
<gene>
    <name evidence="1" type="ORF">F8568_032985</name>
</gene>
<sequence length="74" mass="8013">MGAIPVVLPDGLSGRPVAAQIEREFSGVWAWYGEATGSWWAMVRLGGEACLLEALNPDELRNAIVHARGRPWPG</sequence>
<comment type="caution">
    <text evidence="1">The sequence shown here is derived from an EMBL/GenBank/DDBJ whole genome shotgun (WGS) entry which is preliminary data.</text>
</comment>
<protein>
    <submittedName>
        <fullName evidence="1">Uncharacterized protein</fullName>
    </submittedName>
</protein>
<evidence type="ECO:0000313" key="2">
    <source>
        <dbReference type="Proteomes" id="UP000462055"/>
    </source>
</evidence>
<accession>A0A6I4MMB5</accession>
<dbReference type="Proteomes" id="UP000462055">
    <property type="component" value="Unassembled WGS sequence"/>
</dbReference>
<proteinExistence type="predicted"/>
<dbReference type="RefSeq" id="WP_151597601.1">
    <property type="nucleotide sequence ID" value="NZ_WBMS02000034.1"/>
</dbReference>
<dbReference type="AlphaFoldDB" id="A0A6I4MMB5"/>